<gene>
    <name evidence="2" type="ORF">SAMN05880501_11578</name>
</gene>
<dbReference type="SMART" id="SM00857">
    <property type="entry name" value="Resolvase"/>
    <property type="match status" value="1"/>
</dbReference>
<accession>A0A285TR32</accession>
<evidence type="ECO:0000313" key="2">
    <source>
        <dbReference type="EMBL" id="SOC23432.1"/>
    </source>
</evidence>
<dbReference type="SUPFAM" id="SSF53041">
    <property type="entry name" value="Resolvase-like"/>
    <property type="match status" value="1"/>
</dbReference>
<name>A0A285TR32_9BACL</name>
<dbReference type="GO" id="GO:0000150">
    <property type="term" value="F:DNA strand exchange activity"/>
    <property type="evidence" value="ECO:0007669"/>
    <property type="project" value="InterPro"/>
</dbReference>
<dbReference type="Gene3D" id="1.10.10.60">
    <property type="entry name" value="Homeodomain-like"/>
    <property type="match status" value="1"/>
</dbReference>
<dbReference type="Pfam" id="PF02796">
    <property type="entry name" value="HTH_7"/>
    <property type="match status" value="1"/>
</dbReference>
<dbReference type="InterPro" id="IPR006119">
    <property type="entry name" value="Resolv_N"/>
</dbReference>
<keyword evidence="3" id="KW-1185">Reference proteome</keyword>
<organism evidence="2 3">
    <name type="scientific">Ureibacillus xyleni</name>
    <dbReference type="NCBI Taxonomy" id="614648"/>
    <lineage>
        <taxon>Bacteria</taxon>
        <taxon>Bacillati</taxon>
        <taxon>Bacillota</taxon>
        <taxon>Bacilli</taxon>
        <taxon>Bacillales</taxon>
        <taxon>Caryophanaceae</taxon>
        <taxon>Ureibacillus</taxon>
    </lineage>
</organism>
<dbReference type="Proteomes" id="UP000219636">
    <property type="component" value="Unassembled WGS sequence"/>
</dbReference>
<dbReference type="OrthoDB" id="9797501at2"/>
<dbReference type="EMBL" id="OBMQ01000015">
    <property type="protein sequence ID" value="SOC23432.1"/>
    <property type="molecule type" value="Genomic_DNA"/>
</dbReference>
<dbReference type="Pfam" id="PF00239">
    <property type="entry name" value="Resolvase"/>
    <property type="match status" value="1"/>
</dbReference>
<dbReference type="InterPro" id="IPR036162">
    <property type="entry name" value="Resolvase-like_N_sf"/>
</dbReference>
<feature type="domain" description="Resolvase/invertase-type recombinase catalytic" evidence="1">
    <location>
        <begin position="1"/>
        <end position="132"/>
    </location>
</feature>
<dbReference type="PROSITE" id="PS51736">
    <property type="entry name" value="RECOMBINASES_3"/>
    <property type="match status" value="1"/>
</dbReference>
<dbReference type="InterPro" id="IPR006120">
    <property type="entry name" value="Resolvase_HTH_dom"/>
</dbReference>
<dbReference type="GO" id="GO:0003677">
    <property type="term" value="F:DNA binding"/>
    <property type="evidence" value="ECO:0007669"/>
    <property type="project" value="InterPro"/>
</dbReference>
<evidence type="ECO:0000313" key="3">
    <source>
        <dbReference type="Proteomes" id="UP000219636"/>
    </source>
</evidence>
<dbReference type="AlphaFoldDB" id="A0A285TR32"/>
<evidence type="ECO:0000259" key="1">
    <source>
        <dbReference type="PROSITE" id="PS51736"/>
    </source>
</evidence>
<dbReference type="Gene3D" id="3.40.50.1390">
    <property type="entry name" value="Resolvase, N-terminal catalytic domain"/>
    <property type="match status" value="1"/>
</dbReference>
<protein>
    <submittedName>
        <fullName evidence="2">DNA invertase Pin-like site-specific DNA recombinase</fullName>
    </submittedName>
</protein>
<proteinExistence type="predicted"/>
<dbReference type="RefSeq" id="WP_097074903.1">
    <property type="nucleotide sequence ID" value="NZ_OBMQ01000015.1"/>
</dbReference>
<sequence length="184" mass="21162">MIYGYVRPLYNDKQCLNQLNSLKTACEKIFQEEHGAPKKRKELESLLMQLRSGDIIIVQRMFALADTTSHLFELLKLCERDQVTIQFLQEGIETKGTLPFNLTELVKEFLNFQSDIVKQSTTLGIAHAKEQGKSIGRPKKSDDNVKRAISMYYSGDYTLLEIKNETGISKSTLYRYLEAVEEKE</sequence>
<reference evidence="3" key="1">
    <citation type="submission" date="2017-08" db="EMBL/GenBank/DDBJ databases">
        <authorList>
            <person name="Varghese N."/>
            <person name="Submissions S."/>
        </authorList>
    </citation>
    <scope>NUCLEOTIDE SEQUENCE [LARGE SCALE GENOMIC DNA]</scope>
    <source>
        <strain evidence="3">JC22</strain>
    </source>
</reference>